<feature type="compositionally biased region" description="Basic residues" evidence="1">
    <location>
        <begin position="60"/>
        <end position="70"/>
    </location>
</feature>
<evidence type="ECO:0000256" key="1">
    <source>
        <dbReference type="SAM" id="MobiDB-lite"/>
    </source>
</evidence>
<feature type="region of interest" description="Disordered" evidence="1">
    <location>
        <begin position="52"/>
        <end position="106"/>
    </location>
</feature>
<organism evidence="2">
    <name type="scientific">uncultured Frankineae bacterium</name>
    <dbReference type="NCBI Taxonomy" id="437475"/>
    <lineage>
        <taxon>Bacteria</taxon>
        <taxon>Bacillati</taxon>
        <taxon>Actinomycetota</taxon>
        <taxon>Actinomycetes</taxon>
        <taxon>Frankiales</taxon>
        <taxon>environmental samples</taxon>
    </lineage>
</organism>
<feature type="region of interest" description="Disordered" evidence="1">
    <location>
        <begin position="132"/>
        <end position="173"/>
    </location>
</feature>
<dbReference type="EMBL" id="CADCUE010000008">
    <property type="protein sequence ID" value="CAA9310064.1"/>
    <property type="molecule type" value="Genomic_DNA"/>
</dbReference>
<protein>
    <submittedName>
        <fullName evidence="2">Uncharacterized protein</fullName>
    </submittedName>
</protein>
<reference evidence="2" key="1">
    <citation type="submission" date="2020-02" db="EMBL/GenBank/DDBJ databases">
        <authorList>
            <person name="Meier V. D."/>
        </authorList>
    </citation>
    <scope>NUCLEOTIDE SEQUENCE</scope>
    <source>
        <strain evidence="2">AVDCRST_MAG16</strain>
    </source>
</reference>
<feature type="compositionally biased region" description="Low complexity" evidence="1">
    <location>
        <begin position="71"/>
        <end position="88"/>
    </location>
</feature>
<accession>A0A6J4KMG8</accession>
<evidence type="ECO:0000313" key="2">
    <source>
        <dbReference type="EMBL" id="CAA9310064.1"/>
    </source>
</evidence>
<name>A0A6J4KMG8_9ACTN</name>
<proteinExistence type="predicted"/>
<dbReference type="AlphaFoldDB" id="A0A6J4KMG8"/>
<feature type="non-terminal residue" evidence="2">
    <location>
        <position position="216"/>
    </location>
</feature>
<sequence>WPRWCASTAAVWRCCPSPSGTGPGSPTRRRCAWSSTVRRSAWSVSAAVGCSSGRPTGCAGRRRSTARTRSRPPVSRRWSTRGSTSTSTAEVRDGRRPSCAGCSRGTASCCACGPATRTTATRPVSCACRCARTGPGSPQQTVSTAGGPRAPSRSSRRGARAVGASAACSTAPPSWRCWTRSCWRAPEPSRAPAPTGVASWHASAPALRRCRRTGAS</sequence>
<feature type="non-terminal residue" evidence="2">
    <location>
        <position position="1"/>
    </location>
</feature>
<feature type="compositionally biased region" description="Low complexity" evidence="1">
    <location>
        <begin position="160"/>
        <end position="172"/>
    </location>
</feature>
<gene>
    <name evidence="2" type="ORF">AVDCRST_MAG16-97</name>
</gene>